<dbReference type="SUPFAM" id="SSF53067">
    <property type="entry name" value="Actin-like ATPase domain"/>
    <property type="match status" value="1"/>
</dbReference>
<evidence type="ECO:0000259" key="3">
    <source>
        <dbReference type="Pfam" id="PF09339"/>
    </source>
</evidence>
<dbReference type="PROSITE" id="PS01125">
    <property type="entry name" value="ROK"/>
    <property type="match status" value="1"/>
</dbReference>
<evidence type="ECO:0000313" key="4">
    <source>
        <dbReference type="EMBL" id="GIG93095.1"/>
    </source>
</evidence>
<accession>A0ABQ4EEL2</accession>
<feature type="region of interest" description="Disordered" evidence="2">
    <location>
        <begin position="408"/>
        <end position="436"/>
    </location>
</feature>
<dbReference type="PANTHER" id="PTHR18964:SF173">
    <property type="entry name" value="GLUCOKINASE"/>
    <property type="match status" value="1"/>
</dbReference>
<evidence type="ECO:0000256" key="2">
    <source>
        <dbReference type="SAM" id="MobiDB-lite"/>
    </source>
</evidence>
<gene>
    <name evidence="4" type="ORF">Pen02_80310</name>
</gene>
<dbReference type="InterPro" id="IPR049874">
    <property type="entry name" value="ROK_cs"/>
</dbReference>
<protein>
    <submittedName>
        <fullName evidence="4">Transcriptional regulator</fullName>
    </submittedName>
</protein>
<dbReference type="EMBL" id="BONW01000051">
    <property type="protein sequence ID" value="GIG93095.1"/>
    <property type="molecule type" value="Genomic_DNA"/>
</dbReference>
<dbReference type="InterPro" id="IPR036388">
    <property type="entry name" value="WH-like_DNA-bd_sf"/>
</dbReference>
<dbReference type="Pfam" id="PF09339">
    <property type="entry name" value="HTH_IclR"/>
    <property type="match status" value="1"/>
</dbReference>
<dbReference type="Proteomes" id="UP000646749">
    <property type="component" value="Unassembled WGS sequence"/>
</dbReference>
<dbReference type="InterPro" id="IPR043129">
    <property type="entry name" value="ATPase_NBD"/>
</dbReference>
<name>A0ABQ4EEL2_9ACTN</name>
<dbReference type="PANTHER" id="PTHR18964">
    <property type="entry name" value="ROK (REPRESSOR, ORF, KINASE) FAMILY"/>
    <property type="match status" value="1"/>
</dbReference>
<keyword evidence="5" id="KW-1185">Reference proteome</keyword>
<reference evidence="4 5" key="1">
    <citation type="submission" date="2021-01" db="EMBL/GenBank/DDBJ databases">
        <title>Whole genome shotgun sequence of Plantactinospora endophytica NBRC 110450.</title>
        <authorList>
            <person name="Komaki H."/>
            <person name="Tamura T."/>
        </authorList>
    </citation>
    <scope>NUCLEOTIDE SEQUENCE [LARGE SCALE GENOMIC DNA]</scope>
    <source>
        <strain evidence="4 5">NBRC 110450</strain>
    </source>
</reference>
<dbReference type="Pfam" id="PF00480">
    <property type="entry name" value="ROK"/>
    <property type="match status" value="1"/>
</dbReference>
<dbReference type="Gene3D" id="3.30.420.40">
    <property type="match status" value="2"/>
</dbReference>
<dbReference type="Gene3D" id="1.10.10.10">
    <property type="entry name" value="Winged helix-like DNA-binding domain superfamily/Winged helix DNA-binding domain"/>
    <property type="match status" value="1"/>
</dbReference>
<feature type="domain" description="HTH iclR-type" evidence="3">
    <location>
        <begin position="19"/>
        <end position="59"/>
    </location>
</feature>
<comment type="similarity">
    <text evidence="1">Belongs to the ROK (NagC/XylR) family.</text>
</comment>
<dbReference type="InterPro" id="IPR000600">
    <property type="entry name" value="ROK"/>
</dbReference>
<dbReference type="RefSeq" id="WP_203871397.1">
    <property type="nucleotide sequence ID" value="NZ_BONW01000051.1"/>
</dbReference>
<sequence>MTATPDVDLDRRPSGTERAVLRALSDGRQRTVAEVCAELAVPRSSVVHALNRLRARGVVMDHPARGSARGRPARSWSLAAAPGLLAVIVAAAHGAIAGVVRPDGEVLAVVEGAEDSSGPAEALELLDRALAEAEVTPAGIELAVLGLPGPSLFARESGGEPLDGSHLRRFRDWDGRPAAHVVGEHLGCPVFCENDANLAAIGEACHGNAADTDTTLYISLTYGTGAGLVLNGRLHRGGSRLAGEIGHLHVDDGGQLCECGARGCFWQTMSIPALLSELAMVHGRTFTVGDLDAAAISRELEIMRALRGFGRTLGRRVADLVVFLDPQAIVVDSTLGAASHVIADGIREAVDQYTPPTMAASVRVLSGSLGRSAHVLGAAALARTENLLRAGRKVGTGDVSGCAGLNGRAGSPAPGGDVGPGNTANLEAVTGEDLNR</sequence>
<evidence type="ECO:0000256" key="1">
    <source>
        <dbReference type="ARBA" id="ARBA00006479"/>
    </source>
</evidence>
<organism evidence="4 5">
    <name type="scientific">Plantactinospora endophytica</name>
    <dbReference type="NCBI Taxonomy" id="673535"/>
    <lineage>
        <taxon>Bacteria</taxon>
        <taxon>Bacillati</taxon>
        <taxon>Actinomycetota</taxon>
        <taxon>Actinomycetes</taxon>
        <taxon>Micromonosporales</taxon>
        <taxon>Micromonosporaceae</taxon>
        <taxon>Plantactinospora</taxon>
    </lineage>
</organism>
<dbReference type="InterPro" id="IPR005471">
    <property type="entry name" value="Tscrpt_reg_IclR_N"/>
</dbReference>
<evidence type="ECO:0000313" key="5">
    <source>
        <dbReference type="Proteomes" id="UP000646749"/>
    </source>
</evidence>
<comment type="caution">
    <text evidence="4">The sequence shown here is derived from an EMBL/GenBank/DDBJ whole genome shotgun (WGS) entry which is preliminary data.</text>
</comment>
<dbReference type="InterPro" id="IPR036390">
    <property type="entry name" value="WH_DNA-bd_sf"/>
</dbReference>
<proteinExistence type="inferred from homology"/>
<dbReference type="SUPFAM" id="SSF46785">
    <property type="entry name" value="Winged helix' DNA-binding domain"/>
    <property type="match status" value="1"/>
</dbReference>